<organism evidence="1 2">
    <name type="scientific">Adineta ricciae</name>
    <name type="common">Rotifer</name>
    <dbReference type="NCBI Taxonomy" id="249248"/>
    <lineage>
        <taxon>Eukaryota</taxon>
        <taxon>Metazoa</taxon>
        <taxon>Spiralia</taxon>
        <taxon>Gnathifera</taxon>
        <taxon>Rotifera</taxon>
        <taxon>Eurotatoria</taxon>
        <taxon>Bdelloidea</taxon>
        <taxon>Adinetida</taxon>
        <taxon>Adinetidae</taxon>
        <taxon>Adineta</taxon>
    </lineage>
</organism>
<comment type="caution">
    <text evidence="1">The sequence shown here is derived from an EMBL/GenBank/DDBJ whole genome shotgun (WGS) entry which is preliminary data.</text>
</comment>
<sequence length="10" mass="1080">AFGRTSEELA</sequence>
<keyword evidence="2" id="KW-1185">Reference proteome</keyword>
<protein>
    <submittedName>
        <fullName evidence="1">Uncharacterized protein</fullName>
    </submittedName>
</protein>
<dbReference type="Proteomes" id="UP000663828">
    <property type="component" value="Unassembled WGS sequence"/>
</dbReference>
<feature type="non-terminal residue" evidence="1">
    <location>
        <position position="1"/>
    </location>
</feature>
<dbReference type="EMBL" id="CAJNOR010019754">
    <property type="protein sequence ID" value="CAF1689906.1"/>
    <property type="molecule type" value="Genomic_DNA"/>
</dbReference>
<accession>A0A816HRN9</accession>
<evidence type="ECO:0000313" key="2">
    <source>
        <dbReference type="Proteomes" id="UP000663828"/>
    </source>
</evidence>
<gene>
    <name evidence="1" type="ORF">XAT740_LOCUS63504</name>
</gene>
<proteinExistence type="predicted"/>
<name>A0A816HRN9_ADIRI</name>
<reference evidence="1" key="1">
    <citation type="submission" date="2021-02" db="EMBL/GenBank/DDBJ databases">
        <authorList>
            <person name="Nowell W R."/>
        </authorList>
    </citation>
    <scope>NUCLEOTIDE SEQUENCE</scope>
</reference>
<evidence type="ECO:0000313" key="1">
    <source>
        <dbReference type="EMBL" id="CAF1689906.1"/>
    </source>
</evidence>